<gene>
    <name evidence="6" type="primary">FGENESH: predicted gene_11.104</name>
    <name evidence="7" type="ORF">AAT19DRAFT_9807</name>
    <name evidence="6" type="ORF">BN2166_0056080</name>
</gene>
<evidence type="ECO:0000259" key="5">
    <source>
        <dbReference type="SMART" id="SM01086"/>
    </source>
</evidence>
<dbReference type="GO" id="GO:0008233">
    <property type="term" value="F:peptidase activity"/>
    <property type="evidence" value="ECO:0007669"/>
    <property type="project" value="UniProtKB-KW"/>
</dbReference>
<evidence type="ECO:0000256" key="3">
    <source>
        <dbReference type="SAM" id="MobiDB-lite"/>
    </source>
</evidence>
<dbReference type="InterPro" id="IPR019489">
    <property type="entry name" value="Clp_ATPase_C"/>
</dbReference>
<feature type="region of interest" description="Disordered" evidence="3">
    <location>
        <begin position="562"/>
        <end position="602"/>
    </location>
</feature>
<dbReference type="Gene3D" id="1.10.8.60">
    <property type="match status" value="1"/>
</dbReference>
<keyword evidence="8" id="KW-1185">Reference proteome</keyword>
<evidence type="ECO:0000313" key="9">
    <source>
        <dbReference type="Proteomes" id="UP000239560"/>
    </source>
</evidence>
<feature type="compositionally biased region" description="Basic and acidic residues" evidence="3">
    <location>
        <begin position="75"/>
        <end position="94"/>
    </location>
</feature>
<dbReference type="GO" id="GO:0016887">
    <property type="term" value="F:ATP hydrolysis activity"/>
    <property type="evidence" value="ECO:0007669"/>
    <property type="project" value="InterPro"/>
</dbReference>
<protein>
    <submittedName>
        <fullName evidence="6 7">Putative ATP-dependent Clp-type protease</fullName>
    </submittedName>
</protein>
<keyword evidence="6" id="KW-0378">Hydrolase</keyword>
<dbReference type="Proteomes" id="UP000199069">
    <property type="component" value="Unassembled WGS sequence"/>
</dbReference>
<dbReference type="GO" id="GO:0051603">
    <property type="term" value="P:proteolysis involved in protein catabolic process"/>
    <property type="evidence" value="ECO:0007669"/>
    <property type="project" value="TreeGrafter"/>
</dbReference>
<evidence type="ECO:0000256" key="1">
    <source>
        <dbReference type="ARBA" id="ARBA00022741"/>
    </source>
</evidence>
<dbReference type="Gene3D" id="3.40.50.300">
    <property type="entry name" value="P-loop containing nucleotide triphosphate hydrolases"/>
    <property type="match status" value="2"/>
</dbReference>
<dbReference type="SMART" id="SM00382">
    <property type="entry name" value="AAA"/>
    <property type="match status" value="1"/>
</dbReference>
<dbReference type="InterPro" id="IPR003959">
    <property type="entry name" value="ATPase_AAA_core"/>
</dbReference>
<feature type="compositionally biased region" description="Low complexity" evidence="3">
    <location>
        <begin position="358"/>
        <end position="375"/>
    </location>
</feature>
<dbReference type="EMBL" id="CWKI01000011">
    <property type="protein sequence ID" value="CTR09747.1"/>
    <property type="molecule type" value="Genomic_DNA"/>
</dbReference>
<evidence type="ECO:0000313" key="6">
    <source>
        <dbReference type="EMBL" id="CTR09747.1"/>
    </source>
</evidence>
<evidence type="ECO:0000256" key="2">
    <source>
        <dbReference type="ARBA" id="ARBA00022840"/>
    </source>
</evidence>
<feature type="region of interest" description="Disordered" evidence="3">
    <location>
        <begin position="31"/>
        <end position="94"/>
    </location>
</feature>
<feature type="domain" description="AAA+ ATPase" evidence="4">
    <location>
        <begin position="392"/>
        <end position="556"/>
    </location>
</feature>
<dbReference type="Pfam" id="PF07724">
    <property type="entry name" value="AAA_2"/>
    <property type="match status" value="1"/>
</dbReference>
<name>A0A0K3CM21_RHOTO</name>
<dbReference type="InterPro" id="IPR003593">
    <property type="entry name" value="AAA+_ATPase"/>
</dbReference>
<evidence type="ECO:0000313" key="8">
    <source>
        <dbReference type="Proteomes" id="UP000199069"/>
    </source>
</evidence>
<dbReference type="Proteomes" id="UP000239560">
    <property type="component" value="Unassembled WGS sequence"/>
</dbReference>
<dbReference type="InterPro" id="IPR050052">
    <property type="entry name" value="ATP-dep_Clp_protease_ClpX"/>
</dbReference>
<feature type="compositionally biased region" description="Basic and acidic residues" evidence="3">
    <location>
        <begin position="332"/>
        <end position="356"/>
    </location>
</feature>
<reference evidence="7 9" key="2">
    <citation type="journal article" date="2018" name="Elife">
        <title>Functional genomics of lipid metabolism in the oleaginous yeast Rhodosporidium toruloides.</title>
        <authorList>
            <person name="Coradetti S.T."/>
            <person name="Pinel D."/>
            <person name="Geiselman G."/>
            <person name="Ito M."/>
            <person name="Mondo S."/>
            <person name="Reilly M.C."/>
            <person name="Cheng Y.F."/>
            <person name="Bauer S."/>
            <person name="Grigoriev I."/>
            <person name="Gladden J.M."/>
            <person name="Simmons B.A."/>
            <person name="Brem R."/>
            <person name="Arkin A.P."/>
            <person name="Skerker J.M."/>
        </authorList>
    </citation>
    <scope>NUCLEOTIDE SEQUENCE [LARGE SCALE GENOMIC DNA]</scope>
    <source>
        <strain evidence="7 9">NBRC 0880</strain>
    </source>
</reference>
<feature type="compositionally biased region" description="Gly residues" evidence="3">
    <location>
        <begin position="59"/>
        <end position="69"/>
    </location>
</feature>
<feature type="domain" description="Clp ATPase C-terminal" evidence="5">
    <location>
        <begin position="636"/>
        <end position="727"/>
    </location>
</feature>
<keyword evidence="2" id="KW-0067">ATP-binding</keyword>
<dbReference type="STRING" id="5286.A0A0K3CM21"/>
<accession>A0A0K3CM21</accession>
<organism evidence="6 8">
    <name type="scientific">Rhodotorula toruloides</name>
    <name type="common">Yeast</name>
    <name type="synonym">Rhodosporidium toruloides</name>
    <dbReference type="NCBI Taxonomy" id="5286"/>
    <lineage>
        <taxon>Eukaryota</taxon>
        <taxon>Fungi</taxon>
        <taxon>Dikarya</taxon>
        <taxon>Basidiomycota</taxon>
        <taxon>Pucciniomycotina</taxon>
        <taxon>Microbotryomycetes</taxon>
        <taxon>Sporidiobolales</taxon>
        <taxon>Sporidiobolaceae</taxon>
        <taxon>Rhodotorula</taxon>
    </lineage>
</organism>
<keyword evidence="1" id="KW-0547">Nucleotide-binding</keyword>
<dbReference type="GO" id="GO:0005759">
    <property type="term" value="C:mitochondrial matrix"/>
    <property type="evidence" value="ECO:0007669"/>
    <property type="project" value="TreeGrafter"/>
</dbReference>
<sequence length="764" mass="81529">MLASTLKRPLPSLLLSRSPAARLQPLLALATSGPTTPARGLGRVARGVHRSGAVSHTRTGGGGGGGGAAGTEASQAERSERSREESERRRRSPRELVAHLNQYVVGQEKAKKVLAVATYNHYARLAQLSPHSDSITGEPAPPSGAQVIPALRPVTAAPLASLMHGWVEIRPSAKQFKALKESLKRAGVAIDLGNFEGDGAKPKKGKKAARKEKEEEAEAEEGDESKDKAAAPKKDGEAEEGAEEAKPAKSSRRRKTSAEEDDETAPSNPSRRFYRTADDGLAIIESPPSTPLTDIFPILQRPSIFVINEQDVPLSGPGLTELSSRVIPWDPSEDKLPKEEDEKKAASSSKQDRPPVDDLPSPSDLLTDFLGQRPGQPFPPRQSASSQNPLFEKSNVLLLGPTGSGKSLLVRTLARVLDVPFASAEATSMTSAGYVGEDVENCIARLLEAADGDVEKASRGIVFIDEIDKISSSRGLSKDVGGEGVQQALLKMLEGTSINVSEYGYNPPSAGMFGMRRGPTREAVIVDTTNILFIVAGAFVGLEKIIQSRLAKGSIGFTSRIAPTPSQAINSPDSATTFSPSNPSTFLSGTSGKGPDGKQQDLSHLLDQCEPDDLALFGLIPEFIGRIPITAALKTLTEADLLRVLQEPKNALVKQYTELFAASGVQLLFTTPALRAVAALAVKKQTGARGLRRIMEQALLDSMFEAPDSSIKYVLITADVVNGKEPAKYYSRSQKHMFELDYTAEEEAGEEAQGGVAEKKRTAA</sequence>
<dbReference type="InterPro" id="IPR027417">
    <property type="entry name" value="P-loop_NTPase"/>
</dbReference>
<dbReference type="AlphaFoldDB" id="A0A0K3CM21"/>
<proteinExistence type="predicted"/>
<feature type="region of interest" description="Disordered" evidence="3">
    <location>
        <begin position="193"/>
        <end position="290"/>
    </location>
</feature>
<evidence type="ECO:0000259" key="4">
    <source>
        <dbReference type="SMART" id="SM00382"/>
    </source>
</evidence>
<dbReference type="Pfam" id="PF10431">
    <property type="entry name" value="ClpB_D2-small"/>
    <property type="match status" value="1"/>
</dbReference>
<dbReference type="OMA" id="FVINEQD"/>
<feature type="compositionally biased region" description="Basic and acidic residues" evidence="3">
    <location>
        <begin position="225"/>
        <end position="236"/>
    </location>
</feature>
<keyword evidence="6" id="KW-0645">Protease</keyword>
<dbReference type="PANTHER" id="PTHR48102">
    <property type="entry name" value="ATP-DEPENDENT CLP PROTEASE ATP-BINDING SUBUNIT CLPX-LIKE, MITOCHONDRIAL-RELATED"/>
    <property type="match status" value="1"/>
</dbReference>
<dbReference type="GO" id="GO:0005524">
    <property type="term" value="F:ATP binding"/>
    <property type="evidence" value="ECO:0007669"/>
    <property type="project" value="UniProtKB-KW"/>
</dbReference>
<feature type="compositionally biased region" description="Polar residues" evidence="3">
    <location>
        <begin position="564"/>
        <end position="590"/>
    </location>
</feature>
<evidence type="ECO:0000313" key="7">
    <source>
        <dbReference type="EMBL" id="PRQ71692.1"/>
    </source>
</evidence>
<dbReference type="FunFam" id="1.10.8.60:FF:000138">
    <property type="entry name" value="ATP-dependent Clp protease ATP-binding subunit ClpX"/>
    <property type="match status" value="1"/>
</dbReference>
<feature type="region of interest" description="Disordered" evidence="3">
    <location>
        <begin position="315"/>
        <end position="387"/>
    </location>
</feature>
<feature type="compositionally biased region" description="Acidic residues" evidence="3">
    <location>
        <begin position="215"/>
        <end position="224"/>
    </location>
</feature>
<dbReference type="OrthoDB" id="1721884at2759"/>
<reference evidence="6 8" key="1">
    <citation type="submission" date="2015-07" db="EMBL/GenBank/DDBJ databases">
        <authorList>
            <person name="Cajimat M.N.B."/>
            <person name="Milazzo M.L."/>
            <person name="Fulhorst C.F."/>
        </authorList>
    </citation>
    <scope>NUCLEOTIDE SEQUENCE [LARGE SCALE GENOMIC DNA]</scope>
    <source>
        <strain evidence="6">Single colony</strain>
    </source>
</reference>
<dbReference type="SMART" id="SM01086">
    <property type="entry name" value="ClpB_D2-small"/>
    <property type="match status" value="1"/>
</dbReference>
<dbReference type="PANTHER" id="PTHR48102:SF7">
    <property type="entry name" value="ATP-DEPENDENT CLP PROTEASE ATP-BINDING SUBUNIT CLPX-LIKE, MITOCHONDRIAL"/>
    <property type="match status" value="1"/>
</dbReference>
<dbReference type="SUPFAM" id="SSF52540">
    <property type="entry name" value="P-loop containing nucleoside triphosphate hydrolases"/>
    <property type="match status" value="1"/>
</dbReference>
<dbReference type="EMBL" id="LCTV02000011">
    <property type="protein sequence ID" value="PRQ71692.1"/>
    <property type="molecule type" value="Genomic_DNA"/>
</dbReference>